<evidence type="ECO:0000259" key="9">
    <source>
        <dbReference type="Pfam" id="PF02366"/>
    </source>
</evidence>
<feature type="transmembrane region" description="Helical" evidence="8">
    <location>
        <begin position="405"/>
        <end position="422"/>
    </location>
</feature>
<feature type="transmembrane region" description="Helical" evidence="8">
    <location>
        <begin position="76"/>
        <end position="96"/>
    </location>
</feature>
<proteinExistence type="predicted"/>
<evidence type="ECO:0000256" key="8">
    <source>
        <dbReference type="SAM" id="Phobius"/>
    </source>
</evidence>
<keyword evidence="2" id="KW-1003">Cell membrane</keyword>
<dbReference type="GO" id="GO:0006493">
    <property type="term" value="P:protein O-linked glycosylation"/>
    <property type="evidence" value="ECO:0007669"/>
    <property type="project" value="InterPro"/>
</dbReference>
<evidence type="ECO:0000256" key="2">
    <source>
        <dbReference type="ARBA" id="ARBA00022475"/>
    </source>
</evidence>
<keyword evidence="5 8" id="KW-0812">Transmembrane</keyword>
<evidence type="ECO:0000256" key="4">
    <source>
        <dbReference type="ARBA" id="ARBA00022679"/>
    </source>
</evidence>
<dbReference type="PANTHER" id="PTHR33908">
    <property type="entry name" value="MANNOSYLTRANSFERASE YKCB-RELATED"/>
    <property type="match status" value="1"/>
</dbReference>
<feature type="transmembrane region" description="Helical" evidence="8">
    <location>
        <begin position="171"/>
        <end position="200"/>
    </location>
</feature>
<dbReference type="GO" id="GO:0005886">
    <property type="term" value="C:plasma membrane"/>
    <property type="evidence" value="ECO:0007669"/>
    <property type="project" value="UniProtKB-SubCell"/>
</dbReference>
<evidence type="ECO:0000256" key="6">
    <source>
        <dbReference type="ARBA" id="ARBA00022989"/>
    </source>
</evidence>
<feature type="transmembrane region" description="Helical" evidence="8">
    <location>
        <begin position="429"/>
        <end position="450"/>
    </location>
</feature>
<feature type="transmembrane region" description="Helical" evidence="8">
    <location>
        <begin position="313"/>
        <end position="331"/>
    </location>
</feature>
<evidence type="ECO:0000256" key="5">
    <source>
        <dbReference type="ARBA" id="ARBA00022692"/>
    </source>
</evidence>
<dbReference type="AlphaFoldDB" id="A0AA42CUF8"/>
<evidence type="ECO:0000256" key="1">
    <source>
        <dbReference type="ARBA" id="ARBA00004651"/>
    </source>
</evidence>
<sequence length="578" mass="63895">MVVRPAFRAHIPRVTPLHWWCLGLISLLVLGAGLGLRHPWSPDEPRYVLIAREMLSTGQWLIPHRAGELYPDKPPLYFWLVALAQLVTGNPKAFLLPSLLAGLGTQALVADLARRLYGARIGLLAGMALLITTQFTLQAKSAQIDMTVTFFITLGVYGLLRHALLGPARRWWYTGFIAMGLGIMTKGVGFLPLLMLPAWALLHWRRPAGPWRPHPLKAKELAGGLGLLVLTLSLWVVPMVIYTTWLHPDPALAAYRDNILFKQTGQRYADSWAHVQPAWYFIVDVLPWAWLPWTLTLPWVAPSLWRRVRRADARVWLPMSMLGLMLLFFSMSPGKRGVYMTPTAPLLILILAPLLPGLLRAAWPNRLCWWLAMTGGAVLGLVGLLGAAGLPSLTRLAAEEGLSPWAWWGVTGALTLGLALFIRPRQGLMLYTPWILLCWLGWSLVGYAQMDTTRSAASLMREVVAVTGARSTLALSTNNESAMLEARQPVVTAGIHAGSDEEFERFSGWIRQAPASRFMLVDYHELDDHPCVDPTRSHRLTHGGDDWALIPAAALETCPASSYGVSVIPAPPLAMTPP</sequence>
<dbReference type="Proteomes" id="UP001165678">
    <property type="component" value="Unassembled WGS sequence"/>
</dbReference>
<dbReference type="InterPro" id="IPR050297">
    <property type="entry name" value="LipidA_mod_glycosyltrf_83"/>
</dbReference>
<dbReference type="RefSeq" id="WP_265896170.1">
    <property type="nucleotide sequence ID" value="NZ_JAPIVE010000002.1"/>
</dbReference>
<feature type="transmembrane region" description="Helical" evidence="8">
    <location>
        <begin position="367"/>
        <end position="393"/>
    </location>
</feature>
<protein>
    <submittedName>
        <fullName evidence="10">Glycosyltransferase family 39 protein</fullName>
    </submittedName>
</protein>
<dbReference type="GO" id="GO:0009103">
    <property type="term" value="P:lipopolysaccharide biosynthetic process"/>
    <property type="evidence" value="ECO:0007669"/>
    <property type="project" value="TreeGrafter"/>
</dbReference>
<feature type="transmembrane region" description="Helical" evidence="8">
    <location>
        <begin position="221"/>
        <end position="242"/>
    </location>
</feature>
<dbReference type="Pfam" id="PF02366">
    <property type="entry name" value="PMT"/>
    <property type="match status" value="1"/>
</dbReference>
<dbReference type="PANTHER" id="PTHR33908:SF3">
    <property type="entry name" value="UNDECAPRENYL PHOSPHATE-ALPHA-4-AMINO-4-DEOXY-L-ARABINOSE ARABINOSYL TRANSFERASE"/>
    <property type="match status" value="1"/>
</dbReference>
<name>A0AA42CUF8_9GAMM</name>
<keyword evidence="3" id="KW-0328">Glycosyltransferase</keyword>
<dbReference type="GO" id="GO:0010041">
    <property type="term" value="P:response to iron(III) ion"/>
    <property type="evidence" value="ECO:0007669"/>
    <property type="project" value="TreeGrafter"/>
</dbReference>
<feature type="transmembrane region" description="Helical" evidence="8">
    <location>
        <begin position="116"/>
        <end position="137"/>
    </location>
</feature>
<keyword evidence="4" id="KW-0808">Transferase</keyword>
<keyword evidence="6 8" id="KW-1133">Transmembrane helix</keyword>
<accession>A0AA42CUF8</accession>
<evidence type="ECO:0000256" key="3">
    <source>
        <dbReference type="ARBA" id="ARBA00022676"/>
    </source>
</evidence>
<feature type="transmembrane region" description="Helical" evidence="8">
    <location>
        <begin position="337"/>
        <end position="355"/>
    </location>
</feature>
<gene>
    <name evidence="10" type="ORF">OQ287_08525</name>
</gene>
<comment type="caution">
    <text evidence="10">The sequence shown here is derived from an EMBL/GenBank/DDBJ whole genome shotgun (WGS) entry which is preliminary data.</text>
</comment>
<dbReference type="GO" id="GO:0016763">
    <property type="term" value="F:pentosyltransferase activity"/>
    <property type="evidence" value="ECO:0007669"/>
    <property type="project" value="TreeGrafter"/>
</dbReference>
<evidence type="ECO:0000256" key="7">
    <source>
        <dbReference type="ARBA" id="ARBA00023136"/>
    </source>
</evidence>
<comment type="subcellular location">
    <subcellularLocation>
        <location evidence="1">Cell membrane</location>
        <topology evidence="1">Multi-pass membrane protein</topology>
    </subcellularLocation>
</comment>
<dbReference type="InterPro" id="IPR003342">
    <property type="entry name" value="ArnT-like_N"/>
</dbReference>
<keyword evidence="7 8" id="KW-0472">Membrane</keyword>
<dbReference type="GO" id="GO:0000030">
    <property type="term" value="F:mannosyltransferase activity"/>
    <property type="evidence" value="ECO:0007669"/>
    <property type="project" value="InterPro"/>
</dbReference>
<evidence type="ECO:0000313" key="11">
    <source>
        <dbReference type="Proteomes" id="UP001165678"/>
    </source>
</evidence>
<organism evidence="10 11">
    <name type="scientific">Larsenimonas rhizosphaerae</name>
    <dbReference type="NCBI Taxonomy" id="2944682"/>
    <lineage>
        <taxon>Bacteria</taxon>
        <taxon>Pseudomonadati</taxon>
        <taxon>Pseudomonadota</taxon>
        <taxon>Gammaproteobacteria</taxon>
        <taxon>Oceanospirillales</taxon>
        <taxon>Halomonadaceae</taxon>
        <taxon>Larsenimonas</taxon>
    </lineage>
</organism>
<reference evidence="10" key="1">
    <citation type="submission" date="2022-11" db="EMBL/GenBank/DDBJ databases">
        <title>Larsenimonas rhizosphaerae sp. nov., isolated from a tidal mudflat.</title>
        <authorList>
            <person name="Lee S.D."/>
            <person name="Kim I.S."/>
        </authorList>
    </citation>
    <scope>NUCLEOTIDE SEQUENCE</scope>
    <source>
        <strain evidence="10">GH2-1</strain>
    </source>
</reference>
<dbReference type="EMBL" id="JAPIVE010000002">
    <property type="protein sequence ID" value="MCX2524284.1"/>
    <property type="molecule type" value="Genomic_DNA"/>
</dbReference>
<evidence type="ECO:0000313" key="10">
    <source>
        <dbReference type="EMBL" id="MCX2524284.1"/>
    </source>
</evidence>
<feature type="transmembrane region" description="Helical" evidence="8">
    <location>
        <begin position="17"/>
        <end position="36"/>
    </location>
</feature>
<feature type="transmembrane region" description="Helical" evidence="8">
    <location>
        <begin position="144"/>
        <end position="165"/>
    </location>
</feature>
<feature type="domain" description="ArnT-like N-terminal" evidence="9">
    <location>
        <begin position="39"/>
        <end position="245"/>
    </location>
</feature>
<keyword evidence="11" id="KW-1185">Reference proteome</keyword>